<comment type="caution">
    <text evidence="2">The sequence shown here is derived from an EMBL/GenBank/DDBJ whole genome shotgun (WGS) entry which is preliminary data.</text>
</comment>
<dbReference type="EMBL" id="JAGGNH010000004">
    <property type="protein sequence ID" value="KAJ0974035.1"/>
    <property type="molecule type" value="Genomic_DNA"/>
</dbReference>
<keyword evidence="3" id="KW-1185">Reference proteome</keyword>
<dbReference type="Pfam" id="PF01918">
    <property type="entry name" value="Alba"/>
    <property type="match status" value="1"/>
</dbReference>
<feature type="domain" description="DNA/RNA-binding protein Alba-like" evidence="1">
    <location>
        <begin position="26"/>
        <end position="90"/>
    </location>
</feature>
<dbReference type="PANTHER" id="PTHR31947">
    <property type="entry name" value="DNA/RNA-BINDING PROTEIN ALBA 3"/>
    <property type="match status" value="1"/>
</dbReference>
<proteinExistence type="predicted"/>
<evidence type="ECO:0000313" key="3">
    <source>
        <dbReference type="Proteomes" id="UP001085076"/>
    </source>
</evidence>
<dbReference type="AlphaFoldDB" id="A0A9D5CL43"/>
<dbReference type="InterPro" id="IPR002775">
    <property type="entry name" value="DNA/RNA-bd_Alba-like"/>
</dbReference>
<sequence length="115" mass="12844">MKTLIVAELAEMDPAAVEVAVGQKMNRIQVSAFKKRTYFYVKLAKGRMRDYNEVELSGLGTAVGTVVKVAEILKNKGYATLKKILTSTIDSTNVKNGRIVRKSKVCSHELHYLRL</sequence>
<reference evidence="2" key="2">
    <citation type="journal article" date="2022" name="Hortic Res">
        <title>The genome of Dioscorea zingiberensis sheds light on the biosynthesis, origin and evolution of the medicinally important diosgenin saponins.</title>
        <authorList>
            <person name="Li Y."/>
            <person name="Tan C."/>
            <person name="Li Z."/>
            <person name="Guo J."/>
            <person name="Li S."/>
            <person name="Chen X."/>
            <person name="Wang C."/>
            <person name="Dai X."/>
            <person name="Yang H."/>
            <person name="Song W."/>
            <person name="Hou L."/>
            <person name="Xu J."/>
            <person name="Tong Z."/>
            <person name="Xu A."/>
            <person name="Yuan X."/>
            <person name="Wang W."/>
            <person name="Yang Q."/>
            <person name="Chen L."/>
            <person name="Sun Z."/>
            <person name="Wang K."/>
            <person name="Pan B."/>
            <person name="Chen J."/>
            <person name="Bao Y."/>
            <person name="Liu F."/>
            <person name="Qi X."/>
            <person name="Gang D.R."/>
            <person name="Wen J."/>
            <person name="Li J."/>
        </authorList>
    </citation>
    <scope>NUCLEOTIDE SEQUENCE</scope>
    <source>
        <strain evidence="2">Dzin_1.0</strain>
    </source>
</reference>
<reference evidence="2" key="1">
    <citation type="submission" date="2021-03" db="EMBL/GenBank/DDBJ databases">
        <authorList>
            <person name="Li Z."/>
            <person name="Yang C."/>
        </authorList>
    </citation>
    <scope>NUCLEOTIDE SEQUENCE</scope>
    <source>
        <strain evidence="2">Dzin_1.0</strain>
        <tissue evidence="2">Leaf</tissue>
    </source>
</reference>
<dbReference type="InterPro" id="IPR036882">
    <property type="entry name" value="Alba-like_dom_sf"/>
</dbReference>
<dbReference type="GO" id="GO:0005634">
    <property type="term" value="C:nucleus"/>
    <property type="evidence" value="ECO:0007669"/>
    <property type="project" value="TreeGrafter"/>
</dbReference>
<organism evidence="2 3">
    <name type="scientific">Dioscorea zingiberensis</name>
    <dbReference type="NCBI Taxonomy" id="325984"/>
    <lineage>
        <taxon>Eukaryota</taxon>
        <taxon>Viridiplantae</taxon>
        <taxon>Streptophyta</taxon>
        <taxon>Embryophyta</taxon>
        <taxon>Tracheophyta</taxon>
        <taxon>Spermatophyta</taxon>
        <taxon>Magnoliopsida</taxon>
        <taxon>Liliopsida</taxon>
        <taxon>Dioscoreales</taxon>
        <taxon>Dioscoreaceae</taxon>
        <taxon>Dioscorea</taxon>
    </lineage>
</organism>
<protein>
    <recommendedName>
        <fullName evidence="1">DNA/RNA-binding protein Alba-like domain-containing protein</fullName>
    </recommendedName>
</protein>
<evidence type="ECO:0000313" key="2">
    <source>
        <dbReference type="EMBL" id="KAJ0974035.1"/>
    </source>
</evidence>
<gene>
    <name evidence="2" type="ORF">J5N97_016000</name>
</gene>
<dbReference type="PANTHER" id="PTHR31947:SF19">
    <property type="entry name" value="ALBA DNA_RNA-BINDING PROTEIN"/>
    <property type="match status" value="1"/>
</dbReference>
<dbReference type="GO" id="GO:0003723">
    <property type="term" value="F:RNA binding"/>
    <property type="evidence" value="ECO:0007669"/>
    <property type="project" value="TreeGrafter"/>
</dbReference>
<accession>A0A9D5CL43</accession>
<dbReference type="SUPFAM" id="SSF82704">
    <property type="entry name" value="AlbA-like"/>
    <property type="match status" value="1"/>
</dbReference>
<dbReference type="Proteomes" id="UP001085076">
    <property type="component" value="Miscellaneous, Linkage group lg04"/>
</dbReference>
<name>A0A9D5CL43_9LILI</name>
<dbReference type="OrthoDB" id="1699369at2759"/>
<dbReference type="InterPro" id="IPR014560">
    <property type="entry name" value="UCP030333_Alba"/>
</dbReference>
<evidence type="ECO:0000259" key="1">
    <source>
        <dbReference type="Pfam" id="PF01918"/>
    </source>
</evidence>
<dbReference type="PIRSF" id="PIRSF030333">
    <property type="entry name" value="UCP030333_Alba"/>
    <property type="match status" value="1"/>
</dbReference>
<dbReference type="Gene3D" id="3.30.110.20">
    <property type="entry name" value="Alba-like domain"/>
    <property type="match status" value="1"/>
</dbReference>